<reference evidence="6 7" key="1">
    <citation type="submission" date="2016-05" db="EMBL/GenBank/DDBJ databases">
        <title>Complete genome sequence of Novosphingobium guangzhouense SA925(T).</title>
        <authorList>
            <person name="Sha S."/>
        </authorList>
    </citation>
    <scope>NUCLEOTIDE SEQUENCE [LARGE SCALE GENOMIC DNA]</scope>
    <source>
        <strain evidence="6 7">SA925</strain>
    </source>
</reference>
<keyword evidence="3" id="KW-0560">Oxidoreductase</keyword>
<keyword evidence="7" id="KW-1185">Reference proteome</keyword>
<dbReference type="EMBL" id="LYMM01000025">
    <property type="protein sequence ID" value="PNU05525.1"/>
    <property type="molecule type" value="Genomic_DNA"/>
</dbReference>
<dbReference type="OrthoDB" id="4230779at2"/>
<sequence length="415" mass="45366">MTIPFVDIAIVGGGPGGLALAHGLRKHGIDVAVFERDHVRADYVQGFRLRIRQRGLDALAANLPPHLYNAFLETIGIAPSESIALDERFNLLSSTASAHDREDTHVAKSVSRITLRQILLSDLDDVFHAGRAFERYEEQEDGTVIAWFKDGSAIRTNLLVGADGANSVVRRQLLPDFRVIDTGMRRLAGKMALSAAAAHDISPLLIDYNAGIQPANGRRMMITSHRVDAAAHARHDLIGRDDPTHNDITGAHFDNTTSYIWWNTAYERDELASDDLLDTMDGQGLLDLLVDHIADWDDRIVRLIRHSDPSTVALLKVRTSVPGAVWATGPVTLLGDAIHSMTYFKALGGNTALYDAGLLTRELVAARRNGKPQAQAVHDYEEAMREHGYEAVRGSLAAMLNNATATRPALDVAAE</sequence>
<comment type="caution">
    <text evidence="6">The sequence shown here is derived from an EMBL/GenBank/DDBJ whole genome shotgun (WGS) entry which is preliminary data.</text>
</comment>
<dbReference type="Gene3D" id="3.50.50.60">
    <property type="entry name" value="FAD/NAD(P)-binding domain"/>
    <property type="match status" value="1"/>
</dbReference>
<dbReference type="AlphaFoldDB" id="A0A2K2G399"/>
<accession>A0A2K2G399</accession>
<dbReference type="Proteomes" id="UP000236327">
    <property type="component" value="Unassembled WGS sequence"/>
</dbReference>
<evidence type="ECO:0000256" key="2">
    <source>
        <dbReference type="ARBA" id="ARBA00022827"/>
    </source>
</evidence>
<feature type="domain" description="FAD-binding" evidence="5">
    <location>
        <begin position="326"/>
        <end position="393"/>
    </location>
</feature>
<gene>
    <name evidence="6" type="ORF">A8V01_16240</name>
</gene>
<evidence type="ECO:0000259" key="5">
    <source>
        <dbReference type="Pfam" id="PF01494"/>
    </source>
</evidence>
<evidence type="ECO:0000256" key="3">
    <source>
        <dbReference type="ARBA" id="ARBA00023002"/>
    </source>
</evidence>
<proteinExistence type="predicted"/>
<dbReference type="InterPro" id="IPR002938">
    <property type="entry name" value="FAD-bd"/>
</dbReference>
<dbReference type="PANTHER" id="PTHR47178">
    <property type="entry name" value="MONOOXYGENASE, FAD-BINDING"/>
    <property type="match status" value="1"/>
</dbReference>
<evidence type="ECO:0000313" key="7">
    <source>
        <dbReference type="Proteomes" id="UP000236327"/>
    </source>
</evidence>
<keyword evidence="1" id="KW-0285">Flavoprotein</keyword>
<dbReference type="PANTHER" id="PTHR47178:SF6">
    <property type="entry name" value="FAD-BINDING DOMAIN-CONTAINING PROTEIN"/>
    <property type="match status" value="1"/>
</dbReference>
<dbReference type="PRINTS" id="PR00420">
    <property type="entry name" value="RNGMNOXGNASE"/>
</dbReference>
<evidence type="ECO:0000313" key="6">
    <source>
        <dbReference type="EMBL" id="PNU05525.1"/>
    </source>
</evidence>
<dbReference type="SUPFAM" id="SSF51905">
    <property type="entry name" value="FAD/NAD(P)-binding domain"/>
    <property type="match status" value="1"/>
</dbReference>
<dbReference type="Pfam" id="PF01494">
    <property type="entry name" value="FAD_binding_3"/>
    <property type="match status" value="2"/>
</dbReference>
<organism evidence="6 7">
    <name type="scientific">Novosphingobium guangzhouense</name>
    <dbReference type="NCBI Taxonomy" id="1850347"/>
    <lineage>
        <taxon>Bacteria</taxon>
        <taxon>Pseudomonadati</taxon>
        <taxon>Pseudomonadota</taxon>
        <taxon>Alphaproteobacteria</taxon>
        <taxon>Sphingomonadales</taxon>
        <taxon>Sphingomonadaceae</taxon>
        <taxon>Novosphingobium</taxon>
    </lineage>
</organism>
<dbReference type="InterPro" id="IPR036188">
    <property type="entry name" value="FAD/NAD-bd_sf"/>
</dbReference>
<dbReference type="GO" id="GO:0004497">
    <property type="term" value="F:monooxygenase activity"/>
    <property type="evidence" value="ECO:0007669"/>
    <property type="project" value="UniProtKB-KW"/>
</dbReference>
<evidence type="ECO:0000256" key="1">
    <source>
        <dbReference type="ARBA" id="ARBA00022630"/>
    </source>
</evidence>
<keyword evidence="4" id="KW-0503">Monooxygenase</keyword>
<evidence type="ECO:0000256" key="4">
    <source>
        <dbReference type="ARBA" id="ARBA00023033"/>
    </source>
</evidence>
<dbReference type="RefSeq" id="WP_103095310.1">
    <property type="nucleotide sequence ID" value="NZ_LYMM01000025.1"/>
</dbReference>
<name>A0A2K2G399_9SPHN</name>
<protein>
    <submittedName>
        <fullName evidence="6">Oxidoreductase</fullName>
    </submittedName>
</protein>
<dbReference type="GO" id="GO:0071949">
    <property type="term" value="F:FAD binding"/>
    <property type="evidence" value="ECO:0007669"/>
    <property type="project" value="InterPro"/>
</dbReference>
<feature type="domain" description="FAD-binding" evidence="5">
    <location>
        <begin position="6"/>
        <end position="179"/>
    </location>
</feature>
<keyword evidence="2" id="KW-0274">FAD</keyword>